<name>A0ABY2J532_9MICO</name>
<evidence type="ECO:0008006" key="3">
    <source>
        <dbReference type="Google" id="ProtNLM"/>
    </source>
</evidence>
<sequence>MAKKKSDAEEITPRQRRIADLRVSGRTFEEIAAEVGISPEKAHAEAGRVFASLVGEDAATIRTQSELRLDNVLVHANRDLRGASTQSERSTLYGIILRAESQRALLLGLSLKRADQ</sequence>
<reference evidence="1 2" key="1">
    <citation type="submission" date="2019-03" db="EMBL/GenBank/DDBJ databases">
        <title>Genomics of glacier-inhabiting Cryobacterium strains.</title>
        <authorList>
            <person name="Liu Q."/>
            <person name="Xin Y.-H."/>
        </authorList>
    </citation>
    <scope>NUCLEOTIDE SEQUENCE [LARGE SCALE GENOMIC DNA]</scope>
    <source>
        <strain evidence="1 2">TMT1-23-1</strain>
    </source>
</reference>
<evidence type="ECO:0000313" key="2">
    <source>
        <dbReference type="Proteomes" id="UP000297853"/>
    </source>
</evidence>
<protein>
    <recommendedName>
        <fullName evidence="3">RNA polymerase sigma factor 70 region 4 type 2 domain-containing protein</fullName>
    </recommendedName>
</protein>
<evidence type="ECO:0000313" key="1">
    <source>
        <dbReference type="EMBL" id="TFC98955.1"/>
    </source>
</evidence>
<comment type="caution">
    <text evidence="1">The sequence shown here is derived from an EMBL/GenBank/DDBJ whole genome shotgun (WGS) entry which is preliminary data.</text>
</comment>
<dbReference type="Gene3D" id="1.10.10.10">
    <property type="entry name" value="Winged helix-like DNA-binding domain superfamily/Winged helix DNA-binding domain"/>
    <property type="match status" value="1"/>
</dbReference>
<dbReference type="InterPro" id="IPR016032">
    <property type="entry name" value="Sig_transdc_resp-reg_C-effctor"/>
</dbReference>
<accession>A0ABY2J532</accession>
<organism evidence="1 2">
    <name type="scientific">Cryobacterium sinapicolor</name>
    <dbReference type="NCBI Taxonomy" id="1259236"/>
    <lineage>
        <taxon>Bacteria</taxon>
        <taxon>Bacillati</taxon>
        <taxon>Actinomycetota</taxon>
        <taxon>Actinomycetes</taxon>
        <taxon>Micrococcales</taxon>
        <taxon>Microbacteriaceae</taxon>
        <taxon>Cryobacterium</taxon>
    </lineage>
</organism>
<proteinExistence type="predicted"/>
<keyword evidence="2" id="KW-1185">Reference proteome</keyword>
<dbReference type="InterPro" id="IPR036388">
    <property type="entry name" value="WH-like_DNA-bd_sf"/>
</dbReference>
<dbReference type="Proteomes" id="UP000297853">
    <property type="component" value="Unassembled WGS sequence"/>
</dbReference>
<dbReference type="RefSeq" id="WP_134430108.1">
    <property type="nucleotide sequence ID" value="NZ_SOGQ01000048.1"/>
</dbReference>
<dbReference type="SUPFAM" id="SSF46894">
    <property type="entry name" value="C-terminal effector domain of the bipartite response regulators"/>
    <property type="match status" value="1"/>
</dbReference>
<gene>
    <name evidence="1" type="ORF">E3T28_09340</name>
</gene>
<dbReference type="EMBL" id="SOGQ01000048">
    <property type="protein sequence ID" value="TFC98955.1"/>
    <property type="molecule type" value="Genomic_DNA"/>
</dbReference>